<comment type="caution">
    <text evidence="1">The sequence shown here is derived from an EMBL/GenBank/DDBJ whole genome shotgun (WGS) entry which is preliminary data.</text>
</comment>
<name>A0ACC3SQ05_9PEZI</name>
<dbReference type="EMBL" id="JAMKPW020000001">
    <property type="protein sequence ID" value="KAK8221864.1"/>
    <property type="molecule type" value="Genomic_DNA"/>
</dbReference>
<keyword evidence="1" id="KW-0456">Lyase</keyword>
<evidence type="ECO:0000313" key="1">
    <source>
        <dbReference type="EMBL" id="KAK8221864.1"/>
    </source>
</evidence>
<proteinExistence type="predicted"/>
<dbReference type="Proteomes" id="UP001320706">
    <property type="component" value="Unassembled WGS sequence"/>
</dbReference>
<organism evidence="1 2">
    <name type="scientific">Zalaria obscura</name>
    <dbReference type="NCBI Taxonomy" id="2024903"/>
    <lineage>
        <taxon>Eukaryota</taxon>
        <taxon>Fungi</taxon>
        <taxon>Dikarya</taxon>
        <taxon>Ascomycota</taxon>
        <taxon>Pezizomycotina</taxon>
        <taxon>Dothideomycetes</taxon>
        <taxon>Dothideomycetidae</taxon>
        <taxon>Dothideales</taxon>
        <taxon>Zalariaceae</taxon>
        <taxon>Zalaria</taxon>
    </lineage>
</organism>
<gene>
    <name evidence="1" type="primary">RBT7</name>
    <name evidence="1" type="ORF">M8818_000029</name>
</gene>
<sequence>MAWQALQNAPTDLSGFWSNIAPDMPSSLGSLRSMIFPASQVVLGAQHVLAQAPSCPNAQLSCHNTSVVEDLCCFNAPGGQMLQTQFWDTSPPTGPADAWTVHGLWPDKCDGSYEANCDSTRVYNNVSAILQSFDATELLSNMTTYWKDYQGDDETLWAHEWSKHGTCVSTLSPSCYGDSYTPQQEVLDYFNAAVGLYQSLPTYEWLKEAGIVPSETDTYTSEQIQSVLTEKHGYEVTIGCRGGAFDQVWYHFDVRGSVQTGTFVPTTPDGSKSTCPSTGIKYVPKESFLDPTGTKSTTAPTATPTGAPFSGRGYLNVVASGATKGCIISGGTWYASGTCATFRASEADDGFTLTSSKGKCAVVDGALSCAAAVTQASTFESDGLNLVYGGNNTFFADGTPSGSKQRTVYVEEEGHALGVEIQWQSI</sequence>
<dbReference type="EC" id="4.6.1.19" evidence="1"/>
<keyword evidence="2" id="KW-1185">Reference proteome</keyword>
<protein>
    <submittedName>
        <fullName evidence="1">Ribonuclease T2 (RNase T2)</fullName>
        <ecNumber evidence="1">4.6.1.19</ecNumber>
    </submittedName>
</protein>
<reference evidence="1" key="1">
    <citation type="submission" date="2024-02" db="EMBL/GenBank/DDBJ databases">
        <title>Metagenome Assembled Genome of Zalaria obscura JY119.</title>
        <authorList>
            <person name="Vighnesh L."/>
            <person name="Jagadeeshwari U."/>
            <person name="Venkata Ramana C."/>
            <person name="Sasikala C."/>
        </authorList>
    </citation>
    <scope>NUCLEOTIDE SEQUENCE</scope>
    <source>
        <strain evidence="1">JY119</strain>
    </source>
</reference>
<accession>A0ACC3SQ05</accession>
<evidence type="ECO:0000313" key="2">
    <source>
        <dbReference type="Proteomes" id="UP001320706"/>
    </source>
</evidence>